<name>A0ABR2ZLH9_9AGAR</name>
<dbReference type="Pfam" id="PF01753">
    <property type="entry name" value="zf-MYND"/>
    <property type="match status" value="1"/>
</dbReference>
<dbReference type="Gene3D" id="6.10.140.2220">
    <property type="match status" value="1"/>
</dbReference>
<evidence type="ECO:0000256" key="1">
    <source>
        <dbReference type="ARBA" id="ARBA00022723"/>
    </source>
</evidence>
<keyword evidence="7" id="KW-1185">Reference proteome</keyword>
<dbReference type="PROSITE" id="PS50865">
    <property type="entry name" value="ZF_MYND_2"/>
    <property type="match status" value="1"/>
</dbReference>
<proteinExistence type="predicted"/>
<evidence type="ECO:0000256" key="3">
    <source>
        <dbReference type="ARBA" id="ARBA00022833"/>
    </source>
</evidence>
<dbReference type="SUPFAM" id="SSF144232">
    <property type="entry name" value="HIT/MYND zinc finger-like"/>
    <property type="match status" value="1"/>
</dbReference>
<feature type="domain" description="MYND-type" evidence="5">
    <location>
        <begin position="422"/>
        <end position="463"/>
    </location>
</feature>
<keyword evidence="1" id="KW-0479">Metal-binding</keyword>
<organism evidence="6 7">
    <name type="scientific">Marasmius tenuissimus</name>
    <dbReference type="NCBI Taxonomy" id="585030"/>
    <lineage>
        <taxon>Eukaryota</taxon>
        <taxon>Fungi</taxon>
        <taxon>Dikarya</taxon>
        <taxon>Basidiomycota</taxon>
        <taxon>Agaricomycotina</taxon>
        <taxon>Agaricomycetes</taxon>
        <taxon>Agaricomycetidae</taxon>
        <taxon>Agaricales</taxon>
        <taxon>Marasmiineae</taxon>
        <taxon>Marasmiaceae</taxon>
        <taxon>Marasmius</taxon>
    </lineage>
</organism>
<sequence>MSTFSVLLKDLRQQPPSSVDPENLERSEERALAALSTIADTLSVSTHGLSTNRFTRENWFKIWPWLFSLCRGVLDKPPPKTIEGMAVVYQVIAVAPAFLNYPVYQRAGHETPHSLLKPLLKSTPRALALTLEMWLTASATNHPSRERLATALGLLLETLVEPKPESISRLVPAGEALQEYCKIVDGPPIQRWDEIASCCIREIIHDLRQPHINTFSLYRHLFILSTLAYGGDAEVPLKQLSQQDAVRWAACAVAKLTQFRNLKNIYTGPGYRFEDLTACFIESLRFLFFALHRDILLTLKALDEGILVSIFKAREMIMEDARWRGWTSNSALVRNVDAILEWITVGLVYRPILVRVTRSLKRIEKLESEMGLSEAFPPDECGPLTECWNKLKSVVSRRNMVRSYSGHYFGKDFHQVCAYDECSFSWDDHDTRRPYLRCSGCDSTVYCSRECQKSAWNKHSKVCKDRRRELQGGDTRHAGGLEYAALHKQVAFDVLENAETMKQLKDQYHIDHPSTVTSSDSARVLVWMDYSKNPIAMEVISHVEGEKRFHHFCGNPGKPFDKFIDAIAKIPWRSNDNPILIVHRDRIKDVKGTGESQKRRLAVEF</sequence>
<dbReference type="InterPro" id="IPR002893">
    <property type="entry name" value="Znf_MYND"/>
</dbReference>
<protein>
    <recommendedName>
        <fullName evidence="5">MYND-type domain-containing protein</fullName>
    </recommendedName>
</protein>
<reference evidence="6 7" key="1">
    <citation type="submission" date="2024-05" db="EMBL/GenBank/DDBJ databases">
        <title>A draft genome resource for the thread blight pathogen Marasmius tenuissimus strain MS-2.</title>
        <authorList>
            <person name="Yulfo-Soto G.E."/>
            <person name="Baruah I.K."/>
            <person name="Amoako-Attah I."/>
            <person name="Bukari Y."/>
            <person name="Meinhardt L.W."/>
            <person name="Bailey B.A."/>
            <person name="Cohen S.P."/>
        </authorList>
    </citation>
    <scope>NUCLEOTIDE SEQUENCE [LARGE SCALE GENOMIC DNA]</scope>
    <source>
        <strain evidence="6 7">MS-2</strain>
    </source>
</reference>
<dbReference type="EMBL" id="JBBXMP010000102">
    <property type="protein sequence ID" value="KAL0062522.1"/>
    <property type="molecule type" value="Genomic_DNA"/>
</dbReference>
<comment type="caution">
    <text evidence="6">The sequence shown here is derived from an EMBL/GenBank/DDBJ whole genome shotgun (WGS) entry which is preliminary data.</text>
</comment>
<evidence type="ECO:0000259" key="5">
    <source>
        <dbReference type="PROSITE" id="PS50865"/>
    </source>
</evidence>
<evidence type="ECO:0000313" key="7">
    <source>
        <dbReference type="Proteomes" id="UP001437256"/>
    </source>
</evidence>
<keyword evidence="2 4" id="KW-0863">Zinc-finger</keyword>
<keyword evidence="3" id="KW-0862">Zinc</keyword>
<evidence type="ECO:0000256" key="4">
    <source>
        <dbReference type="PROSITE-ProRule" id="PRU00134"/>
    </source>
</evidence>
<gene>
    <name evidence="6" type="ORF">AAF712_010561</name>
</gene>
<dbReference type="Proteomes" id="UP001437256">
    <property type="component" value="Unassembled WGS sequence"/>
</dbReference>
<evidence type="ECO:0000256" key="2">
    <source>
        <dbReference type="ARBA" id="ARBA00022771"/>
    </source>
</evidence>
<accession>A0ABR2ZLH9</accession>
<evidence type="ECO:0000313" key="6">
    <source>
        <dbReference type="EMBL" id="KAL0062522.1"/>
    </source>
</evidence>